<organism evidence="1 2">
    <name type="scientific">Camellia lanceoleosa</name>
    <dbReference type="NCBI Taxonomy" id="1840588"/>
    <lineage>
        <taxon>Eukaryota</taxon>
        <taxon>Viridiplantae</taxon>
        <taxon>Streptophyta</taxon>
        <taxon>Embryophyta</taxon>
        <taxon>Tracheophyta</taxon>
        <taxon>Spermatophyta</taxon>
        <taxon>Magnoliopsida</taxon>
        <taxon>eudicotyledons</taxon>
        <taxon>Gunneridae</taxon>
        <taxon>Pentapetalae</taxon>
        <taxon>asterids</taxon>
        <taxon>Ericales</taxon>
        <taxon>Theaceae</taxon>
        <taxon>Camellia</taxon>
    </lineage>
</organism>
<reference evidence="1 2" key="1">
    <citation type="journal article" date="2022" name="Plant J.">
        <title>Chromosome-level genome of Camellia lanceoleosa provides a valuable resource for understanding genome evolution and self-incompatibility.</title>
        <authorList>
            <person name="Gong W."/>
            <person name="Xiao S."/>
            <person name="Wang L."/>
            <person name="Liao Z."/>
            <person name="Chang Y."/>
            <person name="Mo W."/>
            <person name="Hu G."/>
            <person name="Li W."/>
            <person name="Zhao G."/>
            <person name="Zhu H."/>
            <person name="Hu X."/>
            <person name="Ji K."/>
            <person name="Xiang X."/>
            <person name="Song Q."/>
            <person name="Yuan D."/>
            <person name="Jin S."/>
            <person name="Zhang L."/>
        </authorList>
    </citation>
    <scope>NUCLEOTIDE SEQUENCE [LARGE SCALE GENOMIC DNA]</scope>
    <source>
        <strain evidence="1">SQ_2022a</strain>
    </source>
</reference>
<evidence type="ECO:0000313" key="1">
    <source>
        <dbReference type="EMBL" id="KAI8027997.1"/>
    </source>
</evidence>
<gene>
    <name evidence="1" type="ORF">LOK49_LG02G02320</name>
</gene>
<evidence type="ECO:0000313" key="2">
    <source>
        <dbReference type="Proteomes" id="UP001060215"/>
    </source>
</evidence>
<dbReference type="EMBL" id="CM045760">
    <property type="protein sequence ID" value="KAI8027997.1"/>
    <property type="molecule type" value="Genomic_DNA"/>
</dbReference>
<keyword evidence="2" id="KW-1185">Reference proteome</keyword>
<accession>A0ACC0IRH7</accession>
<proteinExistence type="predicted"/>
<sequence>MGVPIHLRGKDVYRAIGDRCGGYVEADESSVDLGYVRLRSRSSHGTLARVVVRWGRWQFSLPVWVEEGPLVEPAVPEVVRGGGGGTDKDGQDLLQSVRSQWRNLGVNDYLQRFGPTTGNKGGRGHSFELTPMGLNRVLHRGHLGFAKVQTKRTVGLPKPKWAKVQGATRTGPSHGTLFTHRRNEGAPPVEARANPLLSRVFSSLKAGLRPRPVHRSLSVVRNLMGVAERVATGPSPSSGGVVAGSSPAVCVSRGNAESELTCPPLLPVVDVPSVIEGVEWHGDDVTEQPIGDDNLQQPVGDVNRWSVMLDELAMVVRPEAGSDEVAVEIGVHEEFGSDEVELESGTVGSDGAIPVPEEVSAWVLS</sequence>
<dbReference type="Proteomes" id="UP001060215">
    <property type="component" value="Chromosome 3"/>
</dbReference>
<comment type="caution">
    <text evidence="1">The sequence shown here is derived from an EMBL/GenBank/DDBJ whole genome shotgun (WGS) entry which is preliminary data.</text>
</comment>
<protein>
    <submittedName>
        <fullName evidence="1">Uncharacterized protein</fullName>
    </submittedName>
</protein>
<name>A0ACC0IRH7_9ERIC</name>